<dbReference type="Proteomes" id="UP000007110">
    <property type="component" value="Unassembled WGS sequence"/>
</dbReference>
<dbReference type="KEGG" id="spu:115926602"/>
<reference evidence="3" key="2">
    <citation type="submission" date="2021-01" db="UniProtKB">
        <authorList>
            <consortium name="EnsemblMetazoa"/>
        </authorList>
    </citation>
    <scope>IDENTIFICATION</scope>
</reference>
<dbReference type="PANTHER" id="PTHR11786:SF0">
    <property type="entry name" value="ARYLAMINE N-ACETYLTRANSFERASE 4-RELATED"/>
    <property type="match status" value="1"/>
</dbReference>
<reference evidence="4" key="1">
    <citation type="submission" date="2015-02" db="EMBL/GenBank/DDBJ databases">
        <title>Genome sequencing for Strongylocentrotus purpuratus.</title>
        <authorList>
            <person name="Murali S."/>
            <person name="Liu Y."/>
            <person name="Vee V."/>
            <person name="English A."/>
            <person name="Wang M."/>
            <person name="Skinner E."/>
            <person name="Han Y."/>
            <person name="Muzny D.M."/>
            <person name="Worley K.C."/>
            <person name="Gibbs R.A."/>
        </authorList>
    </citation>
    <scope>NUCLEOTIDE SEQUENCE</scope>
</reference>
<accession>A0A7M7P733</accession>
<dbReference type="InParanoid" id="A0A7M7P733"/>
<dbReference type="GO" id="GO:0004060">
    <property type="term" value="F:arylamine N-acetyltransferase activity"/>
    <property type="evidence" value="ECO:0007669"/>
    <property type="project" value="UniProtKB-EC"/>
</dbReference>
<dbReference type="RefSeq" id="XP_030847320.1">
    <property type="nucleotide sequence ID" value="XM_030991460.1"/>
</dbReference>
<dbReference type="OMA" id="FPRRTHI"/>
<comment type="similarity">
    <text evidence="1">Belongs to the arylamine N-acetyltransferase family.</text>
</comment>
<organism evidence="3 4">
    <name type="scientific">Strongylocentrotus purpuratus</name>
    <name type="common">Purple sea urchin</name>
    <dbReference type="NCBI Taxonomy" id="7668"/>
    <lineage>
        <taxon>Eukaryota</taxon>
        <taxon>Metazoa</taxon>
        <taxon>Echinodermata</taxon>
        <taxon>Eleutherozoa</taxon>
        <taxon>Echinozoa</taxon>
        <taxon>Echinoidea</taxon>
        <taxon>Euechinoidea</taxon>
        <taxon>Echinacea</taxon>
        <taxon>Camarodonta</taxon>
        <taxon>Echinidea</taxon>
        <taxon>Strongylocentrotidae</taxon>
        <taxon>Strongylocentrotus</taxon>
    </lineage>
</organism>
<dbReference type="OrthoDB" id="10260017at2759"/>
<evidence type="ECO:0000313" key="3">
    <source>
        <dbReference type="EnsemblMetazoa" id="XP_030847320"/>
    </source>
</evidence>
<dbReference type="SUPFAM" id="SSF54001">
    <property type="entry name" value="Cysteine proteinases"/>
    <property type="match status" value="1"/>
</dbReference>
<keyword evidence="4" id="KW-1185">Reference proteome</keyword>
<protein>
    <recommendedName>
        <fullName evidence="2">arylamine N-acetyltransferase</fullName>
        <ecNumber evidence="2">2.3.1.5</ecNumber>
    </recommendedName>
</protein>
<evidence type="ECO:0000256" key="1">
    <source>
        <dbReference type="ARBA" id="ARBA00006547"/>
    </source>
</evidence>
<evidence type="ECO:0000313" key="4">
    <source>
        <dbReference type="Proteomes" id="UP000007110"/>
    </source>
</evidence>
<dbReference type="EC" id="2.3.1.5" evidence="2"/>
<proteinExistence type="inferred from homology"/>
<dbReference type="GeneID" id="115926602"/>
<dbReference type="EnsemblMetazoa" id="XM_030991460">
    <property type="protein sequence ID" value="XP_030847320"/>
    <property type="gene ID" value="LOC115926602"/>
</dbReference>
<sequence length="314" mass="36197">MIERMSGSTDDTMITPEEAFDFVRDALCIPAPSTKYEASPKDFLQDLLRAYLHHFPYQNVKNIATPHRKRHVPTVAEIKQDILTDKIGGLCYQQNVFFYLLLQALGFDVTLIACDIESPSDHAALIVHNLTSEGSRHYADVGNGNPYFCAVPFDFKDESPVYHESFLRFKFSRQDDVIFCLHQVDGHPAKQTMEAFPVTDGWYRFIRINFKKGVEVAHFKPSMTPIYVSIDDMPRHFFLTSLRCMAFPDGRFVCINNTTLLIENEPGCISKSYFRSREEIKEAFAKYFPQISQSMLDEAMNYDYVKLDYKKGIL</sequence>
<dbReference type="PANTHER" id="PTHR11786">
    <property type="entry name" value="N-HYDROXYARYLAMINE O-ACETYLTRANSFERASE"/>
    <property type="match status" value="1"/>
</dbReference>
<dbReference type="Gene3D" id="3.30.2140.20">
    <property type="match status" value="1"/>
</dbReference>
<dbReference type="Pfam" id="PF00797">
    <property type="entry name" value="Acetyltransf_2"/>
    <property type="match status" value="1"/>
</dbReference>
<dbReference type="InterPro" id="IPR038765">
    <property type="entry name" value="Papain-like_cys_pep_sf"/>
</dbReference>
<dbReference type="AlphaFoldDB" id="A0A7M7P733"/>
<dbReference type="InterPro" id="IPR001447">
    <property type="entry name" value="Arylamine_N-AcTrfase"/>
</dbReference>
<dbReference type="InterPro" id="IPR053710">
    <property type="entry name" value="Arylamine_NAT_domain_sf"/>
</dbReference>
<name>A0A7M7P733_STRPU</name>
<evidence type="ECO:0000256" key="2">
    <source>
        <dbReference type="ARBA" id="ARBA00012701"/>
    </source>
</evidence>